<dbReference type="Proteomes" id="UP001148737">
    <property type="component" value="Unassembled WGS sequence"/>
</dbReference>
<gene>
    <name evidence="1" type="ORF">NLG97_g2544</name>
</gene>
<evidence type="ECO:0000313" key="1">
    <source>
        <dbReference type="EMBL" id="KAJ3496599.1"/>
    </source>
</evidence>
<dbReference type="EMBL" id="JANAKD010000176">
    <property type="protein sequence ID" value="KAJ3496599.1"/>
    <property type="molecule type" value="Genomic_DNA"/>
</dbReference>
<proteinExistence type="predicted"/>
<sequence length="484" mass="54084">MFSQLTHDRIEGATSNVMKETIAGDHQLLGATAVVPTTTEVNLNHYFRNSIGAVAGDEFITIFWDYYVAQFGRSVPAIWHASNAVAGACWSRRPDSGLTPSAAALLDEESSKQYSGAVKHILRMMKEGGERPSPQTQTVVLLANIFLATYAVSVGEPSGFGSMYSTSRRLIRQWAFWECLDIPSLSVLATQILYFYIKTERIVSEFHPESITKESKLLPGESPMRWHDAVAYLQRRPMGCKIRACLELYMIWNCVNDVLDALPLEPSTEDISTTYKNRHSFYTLYKSWESRYASLVSSPSPPSALRNVGDGISGMDIVALDIRRLLLGIIFRFPISSCRPVWCETAWDSFEPVFEEAAGILERTMRCSDSTMLSVASLYTSCQFILHRCRSPVLRRKVLSVLRSSFDGSSSVICATVSLPLMVDEVVSLEESAWKRAEAGGECDAEERCKPSRFICNMHRVARVSIDRAAGNKRSEGKYGMLSY</sequence>
<organism evidence="1 2">
    <name type="scientific">Lecanicillium saksenae</name>
    <dbReference type="NCBI Taxonomy" id="468837"/>
    <lineage>
        <taxon>Eukaryota</taxon>
        <taxon>Fungi</taxon>
        <taxon>Dikarya</taxon>
        <taxon>Ascomycota</taxon>
        <taxon>Pezizomycotina</taxon>
        <taxon>Sordariomycetes</taxon>
        <taxon>Hypocreomycetidae</taxon>
        <taxon>Hypocreales</taxon>
        <taxon>Cordycipitaceae</taxon>
        <taxon>Lecanicillium</taxon>
    </lineage>
</organism>
<keyword evidence="2" id="KW-1185">Reference proteome</keyword>
<comment type="caution">
    <text evidence="1">The sequence shown here is derived from an EMBL/GenBank/DDBJ whole genome shotgun (WGS) entry which is preliminary data.</text>
</comment>
<evidence type="ECO:0000313" key="2">
    <source>
        <dbReference type="Proteomes" id="UP001148737"/>
    </source>
</evidence>
<accession>A0ACC1R389</accession>
<name>A0ACC1R389_9HYPO</name>
<protein>
    <submittedName>
        <fullName evidence="1">Uncharacterized protein</fullName>
    </submittedName>
</protein>
<reference evidence="1" key="1">
    <citation type="submission" date="2022-07" db="EMBL/GenBank/DDBJ databases">
        <title>Genome Sequence of Lecanicillium saksenae.</title>
        <authorList>
            <person name="Buettner E."/>
        </authorList>
    </citation>
    <scope>NUCLEOTIDE SEQUENCE</scope>
    <source>
        <strain evidence="1">VT-O1</strain>
    </source>
</reference>